<protein>
    <recommendedName>
        <fullName evidence="1">RNA-directed DNA polymerase</fullName>
        <ecNumber evidence="1">2.7.7.49</ecNumber>
    </recommendedName>
</protein>
<dbReference type="InterPro" id="IPR001584">
    <property type="entry name" value="Integrase_cat-core"/>
</dbReference>
<dbReference type="PANTHER" id="PTHR37984">
    <property type="entry name" value="PROTEIN CBG26694"/>
    <property type="match status" value="1"/>
</dbReference>
<accession>A0A8D8RBZ9</accession>
<name>A0A8D8RBZ9_9HEMI</name>
<sequence>MLPKNDLVRHFFKLRDNLIVSENVLYFDNRIIVPVALKSKALEMLHLGHMGINKTVLRAKQTCYWVNMINDIENYIKLCEVCQETRPAKTREPLMPHELPEYPFQRLCLDIMTFRSKDFLVVMDSYSKWVEIFKLNSKKCLEIVSKLKLLFASYGVPNIIVSDNSPFNSAEVHAFCKMYNIEWKTSSPHFPQSNGQSEIAVKISKDILRKAHLLNRDYVDLLAEYRATPIPSLGYSPSEIMMGRLIKTKILINNDNLQPIKNLGIMHDELKKKMLEKQERTKAYFDKKCKIEKPFIEKENVLIRDKDKWVKGQILNQTKYPRSYDVQLQSGSVVRRNTFHLKHTNIMFRQEQTDNFDDFFDRKGGKRVNNEIEVEIQPPILQEEGSNPRNDNEINISLDLTGSPHNNQIVSDPETSFESVSSEPPVNHDHDYTVVPNNDKIGRPKRNVTQPIRLFDYVVSLD</sequence>
<dbReference type="AlphaFoldDB" id="A0A8D8RBZ9"/>
<feature type="domain" description="Integrase catalytic" evidence="3">
    <location>
        <begin position="99"/>
        <end position="255"/>
    </location>
</feature>
<dbReference type="InterPro" id="IPR036397">
    <property type="entry name" value="RNaseH_sf"/>
</dbReference>
<dbReference type="InterPro" id="IPR012337">
    <property type="entry name" value="RNaseH-like_sf"/>
</dbReference>
<dbReference type="InterPro" id="IPR050951">
    <property type="entry name" value="Retrovirus_Pol_polyprotein"/>
</dbReference>
<dbReference type="GO" id="GO:0015074">
    <property type="term" value="P:DNA integration"/>
    <property type="evidence" value="ECO:0007669"/>
    <property type="project" value="InterPro"/>
</dbReference>
<proteinExistence type="predicted"/>
<reference evidence="4" key="1">
    <citation type="submission" date="2021-05" db="EMBL/GenBank/DDBJ databases">
        <authorList>
            <person name="Alioto T."/>
            <person name="Alioto T."/>
            <person name="Gomez Garrido J."/>
        </authorList>
    </citation>
    <scope>NUCLEOTIDE SEQUENCE</scope>
</reference>
<dbReference type="FunFam" id="1.10.340.70:FF:000004">
    <property type="entry name" value="Retrovirus-related Pol polyprotein from transposon 297-like Protein"/>
    <property type="match status" value="1"/>
</dbReference>
<dbReference type="GO" id="GO:0003676">
    <property type="term" value="F:nucleic acid binding"/>
    <property type="evidence" value="ECO:0007669"/>
    <property type="project" value="InterPro"/>
</dbReference>
<feature type="region of interest" description="Disordered" evidence="2">
    <location>
        <begin position="410"/>
        <end position="445"/>
    </location>
</feature>
<evidence type="ECO:0000313" key="4">
    <source>
        <dbReference type="EMBL" id="CAG6648443.1"/>
    </source>
</evidence>
<dbReference type="PANTHER" id="PTHR37984:SF7">
    <property type="entry name" value="INTEGRASE CATALYTIC DOMAIN-CONTAINING PROTEIN"/>
    <property type="match status" value="1"/>
</dbReference>
<dbReference type="Gene3D" id="1.10.340.70">
    <property type="match status" value="1"/>
</dbReference>
<dbReference type="Pfam" id="PF00665">
    <property type="entry name" value="rve"/>
    <property type="match status" value="1"/>
</dbReference>
<dbReference type="EC" id="2.7.7.49" evidence="1"/>
<organism evidence="4">
    <name type="scientific">Cacopsylla melanoneura</name>
    <dbReference type="NCBI Taxonomy" id="428564"/>
    <lineage>
        <taxon>Eukaryota</taxon>
        <taxon>Metazoa</taxon>
        <taxon>Ecdysozoa</taxon>
        <taxon>Arthropoda</taxon>
        <taxon>Hexapoda</taxon>
        <taxon>Insecta</taxon>
        <taxon>Pterygota</taxon>
        <taxon>Neoptera</taxon>
        <taxon>Paraneoptera</taxon>
        <taxon>Hemiptera</taxon>
        <taxon>Sternorrhyncha</taxon>
        <taxon>Psylloidea</taxon>
        <taxon>Psyllidae</taxon>
        <taxon>Psyllinae</taxon>
        <taxon>Cacopsylla</taxon>
    </lineage>
</organism>
<dbReference type="Gene3D" id="3.30.420.10">
    <property type="entry name" value="Ribonuclease H-like superfamily/Ribonuclease H"/>
    <property type="match status" value="1"/>
</dbReference>
<dbReference type="InterPro" id="IPR041588">
    <property type="entry name" value="Integrase_H2C2"/>
</dbReference>
<dbReference type="Pfam" id="PF17921">
    <property type="entry name" value="Integrase_H2C2"/>
    <property type="match status" value="1"/>
</dbReference>
<dbReference type="SUPFAM" id="SSF53098">
    <property type="entry name" value="Ribonuclease H-like"/>
    <property type="match status" value="1"/>
</dbReference>
<evidence type="ECO:0000256" key="2">
    <source>
        <dbReference type="SAM" id="MobiDB-lite"/>
    </source>
</evidence>
<evidence type="ECO:0000259" key="3">
    <source>
        <dbReference type="PROSITE" id="PS50994"/>
    </source>
</evidence>
<evidence type="ECO:0000256" key="1">
    <source>
        <dbReference type="ARBA" id="ARBA00012493"/>
    </source>
</evidence>
<dbReference type="FunFam" id="3.30.420.10:FF:000063">
    <property type="entry name" value="Retrovirus-related Pol polyprotein from transposon 297-like Protein"/>
    <property type="match status" value="1"/>
</dbReference>
<feature type="compositionally biased region" description="Polar residues" evidence="2">
    <location>
        <begin position="410"/>
        <end position="424"/>
    </location>
</feature>
<dbReference type="GO" id="GO:0003964">
    <property type="term" value="F:RNA-directed DNA polymerase activity"/>
    <property type="evidence" value="ECO:0007669"/>
    <property type="project" value="UniProtKB-EC"/>
</dbReference>
<dbReference type="PROSITE" id="PS50994">
    <property type="entry name" value="INTEGRASE"/>
    <property type="match status" value="1"/>
</dbReference>
<dbReference type="EMBL" id="HBUF01151994">
    <property type="protein sequence ID" value="CAG6648443.1"/>
    <property type="molecule type" value="Transcribed_RNA"/>
</dbReference>